<reference evidence="4 5" key="1">
    <citation type="submission" date="2019-12" db="EMBL/GenBank/DDBJ databases">
        <title>Draft genome sequence of the ascomycete Xylaria multiplex DSM 110363.</title>
        <authorList>
            <person name="Buettner E."/>
            <person name="Kellner H."/>
        </authorList>
    </citation>
    <scope>NUCLEOTIDE SEQUENCE [LARGE SCALE GENOMIC DNA]</scope>
    <source>
        <strain evidence="4 5">DSM 110363</strain>
    </source>
</reference>
<feature type="transmembrane region" description="Helical" evidence="2">
    <location>
        <begin position="572"/>
        <end position="594"/>
    </location>
</feature>
<organism evidence="4 5">
    <name type="scientific">Xylaria multiplex</name>
    <dbReference type="NCBI Taxonomy" id="323545"/>
    <lineage>
        <taxon>Eukaryota</taxon>
        <taxon>Fungi</taxon>
        <taxon>Dikarya</taxon>
        <taxon>Ascomycota</taxon>
        <taxon>Pezizomycotina</taxon>
        <taxon>Sordariomycetes</taxon>
        <taxon>Xylariomycetidae</taxon>
        <taxon>Xylariales</taxon>
        <taxon>Xylariaceae</taxon>
        <taxon>Xylaria</taxon>
    </lineage>
</organism>
<feature type="transmembrane region" description="Helical" evidence="2">
    <location>
        <begin position="600"/>
        <end position="618"/>
    </location>
</feature>
<feature type="compositionally biased region" description="Basic and acidic residues" evidence="1">
    <location>
        <begin position="1"/>
        <end position="10"/>
    </location>
</feature>
<comment type="caution">
    <text evidence="4">The sequence shown here is derived from an EMBL/GenBank/DDBJ whole genome shotgun (WGS) entry which is preliminary data.</text>
</comment>
<name>A0A7C8IR86_9PEZI</name>
<evidence type="ECO:0000256" key="1">
    <source>
        <dbReference type="SAM" id="MobiDB-lite"/>
    </source>
</evidence>
<dbReference type="AlphaFoldDB" id="A0A7C8IR86"/>
<feature type="compositionally biased region" description="Low complexity" evidence="1">
    <location>
        <begin position="216"/>
        <end position="228"/>
    </location>
</feature>
<feature type="compositionally biased region" description="Basic and acidic residues" evidence="1">
    <location>
        <begin position="197"/>
        <end position="206"/>
    </location>
</feature>
<dbReference type="PANTHER" id="PTHR34502">
    <property type="entry name" value="DUF6594 DOMAIN-CONTAINING PROTEIN-RELATED"/>
    <property type="match status" value="1"/>
</dbReference>
<keyword evidence="5" id="KW-1185">Reference proteome</keyword>
<gene>
    <name evidence="4" type="ORF">GQX73_g9051</name>
</gene>
<feature type="compositionally biased region" description="Low complexity" evidence="1">
    <location>
        <begin position="142"/>
        <end position="151"/>
    </location>
</feature>
<keyword evidence="2" id="KW-0812">Transmembrane</keyword>
<feature type="region of interest" description="Disordered" evidence="1">
    <location>
        <begin position="511"/>
        <end position="532"/>
    </location>
</feature>
<evidence type="ECO:0000313" key="5">
    <source>
        <dbReference type="Proteomes" id="UP000481858"/>
    </source>
</evidence>
<feature type="region of interest" description="Disordered" evidence="1">
    <location>
        <begin position="1"/>
        <end position="299"/>
    </location>
</feature>
<feature type="domain" description="DUF6594" evidence="3">
    <location>
        <begin position="321"/>
        <end position="611"/>
    </location>
</feature>
<dbReference type="PANTHER" id="PTHR34502:SF6">
    <property type="entry name" value="DUF6594 DOMAIN-CONTAINING PROTEIN"/>
    <property type="match status" value="1"/>
</dbReference>
<evidence type="ECO:0000256" key="2">
    <source>
        <dbReference type="SAM" id="Phobius"/>
    </source>
</evidence>
<feature type="compositionally biased region" description="Basic and acidic residues" evidence="1">
    <location>
        <begin position="230"/>
        <end position="248"/>
    </location>
</feature>
<feature type="compositionally biased region" description="Polar residues" evidence="1">
    <location>
        <begin position="181"/>
        <end position="193"/>
    </location>
</feature>
<dbReference type="Pfam" id="PF20237">
    <property type="entry name" value="DUF6594"/>
    <property type="match status" value="1"/>
</dbReference>
<sequence length="619" mass="67407">MADSGEHPRQDTPLSSRPASGKARQRTQASEPSPDHNSGNKKSNRRSSVFVSIPSDKTARDQSSSHIATPKDAPEKVSSRIATLKDASEQVLVETDTASTEKAGEARDPSKSPANDIGPQARSPLSGPDSPSDAIKPGLANESEGSSGSSETITHVSPVRRDISVRGVTAKPRKPYIAKNNALSFLDTDSPQLTPERIQRTVKEASKASPDTAKNTSPSAHSTLSTSSGPREDLFDIIGDHETDRSTSPERSINGDPRGRAETGPRMTTGKGGRRSYVTPETPRGNVQHPYVPPEDLTPRAPNQHFVKHILRPERPPLTGYELVASRLSATSVCRSGPPLRPIYRRFESLNHRVLLHLQDEICELEEQLRRIDAIDTENRRLQTGILPASRRAESMSNSEFQWQKTDILGRIGGKLEIYNRVLSAFRQSLSLPAPSPADMHEYRSFLSSYAPIAEIETQFLDATDDLVYVGYSDDDAATNEEDVITPISRSDITDFQSRRRVSILSQSDISRRYDERGSPSPDQGVDTQSTAIHDQPTVDKQLLTHLSMATAAAITLPILTFLVIPGFIGRMTVACLVGIGILGALVQGKVIMFQATQQLFVSVGLYGGVMALLAGMIN</sequence>
<dbReference type="InParanoid" id="A0A7C8IR86"/>
<dbReference type="Proteomes" id="UP000481858">
    <property type="component" value="Unassembled WGS sequence"/>
</dbReference>
<accession>A0A7C8IR86</accession>
<evidence type="ECO:0000313" key="4">
    <source>
        <dbReference type="EMBL" id="KAF2964502.1"/>
    </source>
</evidence>
<protein>
    <recommendedName>
        <fullName evidence="3">DUF6594 domain-containing protein</fullName>
    </recommendedName>
</protein>
<proteinExistence type="predicted"/>
<keyword evidence="2" id="KW-0472">Membrane</keyword>
<keyword evidence="2" id="KW-1133">Transmembrane helix</keyword>
<dbReference type="OrthoDB" id="5416037at2759"/>
<evidence type="ECO:0000259" key="3">
    <source>
        <dbReference type="Pfam" id="PF20237"/>
    </source>
</evidence>
<dbReference type="EMBL" id="WUBL01000148">
    <property type="protein sequence ID" value="KAF2964502.1"/>
    <property type="molecule type" value="Genomic_DNA"/>
</dbReference>
<dbReference type="InterPro" id="IPR046529">
    <property type="entry name" value="DUF6594"/>
</dbReference>